<evidence type="ECO:0000256" key="1">
    <source>
        <dbReference type="SAM" id="SignalP"/>
    </source>
</evidence>
<evidence type="ECO:0000313" key="3">
    <source>
        <dbReference type="Proteomes" id="UP000199118"/>
    </source>
</evidence>
<keyword evidence="1" id="KW-0732">Signal</keyword>
<keyword evidence="3" id="KW-1185">Reference proteome</keyword>
<dbReference type="AlphaFoldDB" id="A0A1H2VAY3"/>
<feature type="chain" id="PRO_5011696467" evidence="1">
    <location>
        <begin position="26"/>
        <end position="149"/>
    </location>
</feature>
<protein>
    <submittedName>
        <fullName evidence="2">Uncharacterized protein</fullName>
    </submittedName>
</protein>
<sequence>MLRNEGSRALRLVAVAALVAGPALAPLAAGAQTTGSATPQVTVTDEKVRDRVTIDFPDSAFEEERQISRIVQELYGEGADMSSGRSAPADIEALLVTGQPLPARADAQPVDPKLAARLPQDATWLAVGENLVAVGPDQRISRVYHDMLP</sequence>
<accession>A0A1H2VAY3</accession>
<feature type="signal peptide" evidence="1">
    <location>
        <begin position="1"/>
        <end position="25"/>
    </location>
</feature>
<dbReference type="Proteomes" id="UP000199118">
    <property type="component" value="Unassembled WGS sequence"/>
</dbReference>
<reference evidence="2 3" key="1">
    <citation type="submission" date="2016-10" db="EMBL/GenBank/DDBJ databases">
        <authorList>
            <person name="de Groot N.N."/>
        </authorList>
    </citation>
    <scope>NUCLEOTIDE SEQUENCE [LARGE SCALE GENOMIC DNA]</scope>
    <source>
        <strain evidence="2 3">DSM 17890</strain>
    </source>
</reference>
<proteinExistence type="predicted"/>
<dbReference type="OrthoDB" id="9916553at2"/>
<dbReference type="EMBL" id="FNMZ01000002">
    <property type="protein sequence ID" value="SDW65506.1"/>
    <property type="molecule type" value="Genomic_DNA"/>
</dbReference>
<gene>
    <name evidence="2" type="ORF">SAMN05444336_10211</name>
</gene>
<evidence type="ECO:0000313" key="2">
    <source>
        <dbReference type="EMBL" id="SDW65506.1"/>
    </source>
</evidence>
<dbReference type="RefSeq" id="WP_092680302.1">
    <property type="nucleotide sequence ID" value="NZ_FNMZ01000002.1"/>
</dbReference>
<name>A0A1H2VAY3_9RHOB</name>
<organism evidence="2 3">
    <name type="scientific">Albimonas donghaensis</name>
    <dbReference type="NCBI Taxonomy" id="356660"/>
    <lineage>
        <taxon>Bacteria</taxon>
        <taxon>Pseudomonadati</taxon>
        <taxon>Pseudomonadota</taxon>
        <taxon>Alphaproteobacteria</taxon>
        <taxon>Rhodobacterales</taxon>
        <taxon>Paracoccaceae</taxon>
        <taxon>Albimonas</taxon>
    </lineage>
</organism>